<gene>
    <name evidence="19" type="primary">LYVE1</name>
</gene>
<keyword evidence="2" id="KW-0813">Transport</keyword>
<evidence type="ECO:0000313" key="20">
    <source>
        <dbReference type="Proteomes" id="UP000005447"/>
    </source>
</evidence>
<dbReference type="InterPro" id="IPR000538">
    <property type="entry name" value="Link_dom"/>
</dbReference>
<keyword evidence="5 16" id="KW-1133">Transmembrane helix</keyword>
<dbReference type="GO" id="GO:0038024">
    <property type="term" value="F:cargo receptor activity"/>
    <property type="evidence" value="ECO:0007669"/>
    <property type="project" value="Ensembl"/>
</dbReference>
<evidence type="ECO:0000256" key="1">
    <source>
        <dbReference type="ARBA" id="ARBA00004167"/>
    </source>
</evidence>
<dbReference type="InterPro" id="IPR043210">
    <property type="entry name" value="CD44_antigen-like"/>
</dbReference>
<dbReference type="GO" id="GO:0006898">
    <property type="term" value="P:receptor-mediated endocytosis"/>
    <property type="evidence" value="ECO:0007669"/>
    <property type="project" value="Ensembl"/>
</dbReference>
<dbReference type="PROSITE" id="PS01241">
    <property type="entry name" value="LINK_1"/>
    <property type="match status" value="1"/>
</dbReference>
<feature type="transmembrane region" description="Helical" evidence="16">
    <location>
        <begin position="236"/>
        <end position="255"/>
    </location>
</feature>
<evidence type="ECO:0000259" key="18">
    <source>
        <dbReference type="PROSITE" id="PS50963"/>
    </source>
</evidence>
<comment type="caution">
    <text evidence="15">Lacks conserved residue(s) required for the propagation of feature annotation.</text>
</comment>
<dbReference type="Pfam" id="PF00193">
    <property type="entry name" value="Xlink"/>
    <property type="match status" value="1"/>
</dbReference>
<evidence type="ECO:0000256" key="6">
    <source>
        <dbReference type="ARBA" id="ARBA00023136"/>
    </source>
</evidence>
<sequence length="284" mass="31183">MTKYFNLVLLLASVWTTRLLVQGSVRVQELVAMSCRIMGVALVQKKIEPQLNFTEAKEACKLLGLSLASKIQVETALLSGFETCSYGWVAEQYPVIPRINQNPKCGKNGKGILIWKAKAHQKFRAYCHNSSDIWVNSCVPEIITTPEPLSDFETETYSVEFTASDSTFSASAPYSTTPAPATTPARAATSRRKKLICITEVFTETSSVPTETESSFENGAMFKNEAPGFGGVPTTLLVLALLFFSAAAGLAVCYVKRYVKAFPFTNKNQQKEMIETQSSKGRQG</sequence>
<dbReference type="GeneTree" id="ENSGT00530000063822"/>
<keyword evidence="9" id="KW-0325">Glycoprotein</keyword>
<dbReference type="InterPro" id="IPR016187">
    <property type="entry name" value="CTDL_fold"/>
</dbReference>
<evidence type="ECO:0000313" key="19">
    <source>
        <dbReference type="Ensembl" id="ENSCPOP00000033126.1"/>
    </source>
</evidence>
<comment type="subcellular location">
    <subcellularLocation>
        <location evidence="1">Membrane</location>
        <topology evidence="1">Single-pass membrane protein</topology>
    </subcellularLocation>
</comment>
<proteinExistence type="predicted"/>
<dbReference type="PANTHER" id="PTHR10225">
    <property type="entry name" value="HYALURONAN RECEPTOR"/>
    <property type="match status" value="1"/>
</dbReference>
<dbReference type="OrthoDB" id="8952307at2759"/>
<dbReference type="CTD" id="10894"/>
<dbReference type="OMA" id="ILPNPKC"/>
<feature type="domain" description="Link" evidence="18">
    <location>
        <begin position="39"/>
        <end position="129"/>
    </location>
</feature>
<evidence type="ECO:0000256" key="3">
    <source>
        <dbReference type="ARBA" id="ARBA00022692"/>
    </source>
</evidence>
<dbReference type="STRING" id="10141.ENSCPOP00000033126"/>
<protein>
    <recommendedName>
        <fullName evidence="12">Lymphatic vessel endothelial hyaluronic acid receptor 1</fullName>
    </recommendedName>
    <alternativeName>
        <fullName evidence="14">Cell surface retention sequence-binding protein 1</fullName>
    </alternativeName>
    <alternativeName>
        <fullName evidence="13">Extracellular link domain-containing protein 1</fullName>
    </alternativeName>
</protein>
<dbReference type="KEGG" id="cpoc:100733769"/>
<dbReference type="FunFam" id="3.10.100.10:FF:000057">
    <property type="entry name" value="Lymphatic vessel endothelial hyaluronic acid receptor 1"/>
    <property type="match status" value="1"/>
</dbReference>
<dbReference type="CDD" id="cd03516">
    <property type="entry name" value="Link_domain_CD44_like"/>
    <property type="match status" value="1"/>
</dbReference>
<keyword evidence="8" id="KW-0675">Receptor</keyword>
<feature type="disulfide bond" evidence="15">
    <location>
        <begin position="84"/>
        <end position="105"/>
    </location>
</feature>
<dbReference type="SMART" id="SM00445">
    <property type="entry name" value="LINK"/>
    <property type="match status" value="1"/>
</dbReference>
<evidence type="ECO:0000256" key="2">
    <source>
        <dbReference type="ARBA" id="ARBA00022448"/>
    </source>
</evidence>
<dbReference type="Ensembl" id="ENSCPOT00000035897.1">
    <property type="protein sequence ID" value="ENSCPOP00000033126.1"/>
    <property type="gene ID" value="ENSCPOG00000030456.1"/>
</dbReference>
<evidence type="ECO:0000256" key="16">
    <source>
        <dbReference type="SAM" id="Phobius"/>
    </source>
</evidence>
<keyword evidence="7 15" id="KW-1015">Disulfide bond</keyword>
<evidence type="ECO:0000256" key="17">
    <source>
        <dbReference type="SAM" id="SignalP"/>
    </source>
</evidence>
<keyword evidence="3 16" id="KW-0812">Transmembrane</keyword>
<dbReference type="PROSITE" id="PS50963">
    <property type="entry name" value="LINK_2"/>
    <property type="match status" value="1"/>
</dbReference>
<dbReference type="InParanoid" id="A0A286Y5W9"/>
<reference evidence="19" key="3">
    <citation type="submission" date="2025-09" db="UniProtKB">
        <authorList>
            <consortium name="Ensembl"/>
        </authorList>
    </citation>
    <scope>IDENTIFICATION</scope>
    <source>
        <strain evidence="19">2N</strain>
    </source>
</reference>
<dbReference type="GO" id="GO:0005886">
    <property type="term" value="C:plasma membrane"/>
    <property type="evidence" value="ECO:0007669"/>
    <property type="project" value="Ensembl"/>
</dbReference>
<comment type="subunit">
    <text evidence="11">Homodimer; disulfide-linked. Interacts with PDGFB and IGFBP3. Forms a transient ternary complex with PDGFB and PDGFRB in TGN.</text>
</comment>
<evidence type="ECO:0000256" key="10">
    <source>
        <dbReference type="ARBA" id="ARBA00057127"/>
    </source>
</evidence>
<keyword evidence="6 16" id="KW-0472">Membrane</keyword>
<dbReference type="EMBL" id="AAKN02045483">
    <property type="status" value="NOT_ANNOTATED_CDS"/>
    <property type="molecule type" value="Genomic_DNA"/>
</dbReference>
<name>A0A286Y5W9_CAVPO</name>
<feature type="chain" id="PRO_5011585098" description="Lymphatic vessel endothelial hyaluronic acid receptor 1" evidence="17">
    <location>
        <begin position="17"/>
        <end position="284"/>
    </location>
</feature>
<dbReference type="Bgee" id="ENSCPOG00000030456">
    <property type="expression patterns" value="Expressed in liver and 12 other cell types or tissues"/>
</dbReference>
<dbReference type="GO" id="GO:0004888">
    <property type="term" value="F:transmembrane signaling receptor activity"/>
    <property type="evidence" value="ECO:0007669"/>
    <property type="project" value="Ensembl"/>
</dbReference>
<evidence type="ECO:0000256" key="7">
    <source>
        <dbReference type="ARBA" id="ARBA00023157"/>
    </source>
</evidence>
<organism evidence="19 20">
    <name type="scientific">Cavia porcellus</name>
    <name type="common">Guinea pig</name>
    <dbReference type="NCBI Taxonomy" id="10141"/>
    <lineage>
        <taxon>Eukaryota</taxon>
        <taxon>Metazoa</taxon>
        <taxon>Chordata</taxon>
        <taxon>Craniata</taxon>
        <taxon>Vertebrata</taxon>
        <taxon>Euteleostomi</taxon>
        <taxon>Mammalia</taxon>
        <taxon>Eutheria</taxon>
        <taxon>Euarchontoglires</taxon>
        <taxon>Glires</taxon>
        <taxon>Rodentia</taxon>
        <taxon>Hystricomorpha</taxon>
        <taxon>Caviidae</taxon>
        <taxon>Cavia</taxon>
    </lineage>
</organism>
<dbReference type="AlphaFoldDB" id="A0A286Y5W9"/>
<evidence type="ECO:0000256" key="4">
    <source>
        <dbReference type="ARBA" id="ARBA00022729"/>
    </source>
</evidence>
<dbReference type="VEuPathDB" id="HostDB:ENSCPOG00000030456"/>
<dbReference type="FunCoup" id="A0A286Y5W9">
    <property type="interactions" value="484"/>
</dbReference>
<evidence type="ECO:0000256" key="5">
    <source>
        <dbReference type="ARBA" id="ARBA00022989"/>
    </source>
</evidence>
<evidence type="ECO:0000256" key="12">
    <source>
        <dbReference type="ARBA" id="ARBA00074556"/>
    </source>
</evidence>
<feature type="signal peptide" evidence="17">
    <location>
        <begin position="1"/>
        <end position="16"/>
    </location>
</feature>
<evidence type="ECO:0000256" key="9">
    <source>
        <dbReference type="ARBA" id="ARBA00023180"/>
    </source>
</evidence>
<reference evidence="20" key="1">
    <citation type="journal article" date="2011" name="Nature">
        <title>A high-resolution map of human evolutionary constraint using 29 mammals.</title>
        <authorList>
            <person name="Lindblad-Toh K."/>
            <person name="Garber M."/>
            <person name="Zuk O."/>
            <person name="Lin M.F."/>
            <person name="Parker B.J."/>
            <person name="Washietl S."/>
            <person name="Kheradpour P."/>
            <person name="Ernst J."/>
            <person name="Jordan G."/>
            <person name="Mauceli E."/>
            <person name="Ward L.D."/>
            <person name="Lowe C.B."/>
            <person name="Holloway A.K."/>
            <person name="Clamp M."/>
            <person name="Gnerre S."/>
            <person name="Alfoldi J."/>
            <person name="Beal K."/>
            <person name="Chang J."/>
            <person name="Clawson H."/>
            <person name="Cuff J."/>
            <person name="Di Palma F."/>
            <person name="Fitzgerald S."/>
            <person name="Flicek P."/>
            <person name="Guttman M."/>
            <person name="Hubisz M.J."/>
            <person name="Jaffe D.B."/>
            <person name="Jungreis I."/>
            <person name="Kent W.J."/>
            <person name="Kostka D."/>
            <person name="Lara M."/>
            <person name="Martins A.L."/>
            <person name="Massingham T."/>
            <person name="Moltke I."/>
            <person name="Raney B.J."/>
            <person name="Rasmussen M.D."/>
            <person name="Robinson J."/>
            <person name="Stark A."/>
            <person name="Vilella A.J."/>
            <person name="Wen J."/>
            <person name="Xie X."/>
            <person name="Zody M.C."/>
            <person name="Baldwin J."/>
            <person name="Bloom T."/>
            <person name="Chin C.W."/>
            <person name="Heiman D."/>
            <person name="Nicol R."/>
            <person name="Nusbaum C."/>
            <person name="Young S."/>
            <person name="Wilkinson J."/>
            <person name="Worley K.C."/>
            <person name="Kovar C.L."/>
            <person name="Muzny D.M."/>
            <person name="Gibbs R.A."/>
            <person name="Cree A."/>
            <person name="Dihn H.H."/>
            <person name="Fowler G."/>
            <person name="Jhangiani S."/>
            <person name="Joshi V."/>
            <person name="Lee S."/>
            <person name="Lewis L.R."/>
            <person name="Nazareth L.V."/>
            <person name="Okwuonu G."/>
            <person name="Santibanez J."/>
            <person name="Warren W.C."/>
            <person name="Mardis E.R."/>
            <person name="Weinstock G.M."/>
            <person name="Wilson R.K."/>
            <person name="Delehaunty K."/>
            <person name="Dooling D."/>
            <person name="Fronik C."/>
            <person name="Fulton L."/>
            <person name="Fulton B."/>
            <person name="Graves T."/>
            <person name="Minx P."/>
            <person name="Sodergren E."/>
            <person name="Birney E."/>
            <person name="Margulies E.H."/>
            <person name="Herrero J."/>
            <person name="Green E.D."/>
            <person name="Haussler D."/>
            <person name="Siepel A."/>
            <person name="Goldman N."/>
            <person name="Pollard K.S."/>
            <person name="Pedersen J.S."/>
            <person name="Lander E.S."/>
            <person name="Kellis M."/>
        </authorList>
    </citation>
    <scope>NUCLEOTIDE SEQUENCE [LARGE SCALE GENOMIC DNA]</scope>
    <source>
        <strain evidence="20">2N</strain>
    </source>
</reference>
<dbReference type="GO" id="GO:0007155">
    <property type="term" value="P:cell adhesion"/>
    <property type="evidence" value="ECO:0007669"/>
    <property type="project" value="InterPro"/>
</dbReference>
<comment type="function">
    <text evidence="10">Ligand-specific transporter trafficking between intracellular organelles (TGN) and the plasma membrane. Plays a role in autocrine regulation of cell growth mediated by growth regulators containing cell surface retention sequence binding (CRS). May act as a hyaluronan (HA) transporter, either mediating its uptake for catabolism within lymphatic endothelial cells themselves, or its transport into the lumen of afferent lymphatic vessels for subsequent re-uptake and degradation in lymph nodes. Binds to pericelluar hyaluronan matrices deposited on the surface of leukocytes and facilitates cell adhesion and migration through lymphatic endothelium.</text>
</comment>
<keyword evidence="20" id="KW-1185">Reference proteome</keyword>
<evidence type="ECO:0000256" key="15">
    <source>
        <dbReference type="PROSITE-ProRule" id="PRU00323"/>
    </source>
</evidence>
<dbReference type="GO" id="GO:0005540">
    <property type="term" value="F:hyaluronic acid binding"/>
    <property type="evidence" value="ECO:0007669"/>
    <property type="project" value="Ensembl"/>
</dbReference>
<dbReference type="GeneID" id="100733769"/>
<evidence type="ECO:0000256" key="11">
    <source>
        <dbReference type="ARBA" id="ARBA00063369"/>
    </source>
</evidence>
<accession>A0A286Y5W9</accession>
<evidence type="ECO:0000256" key="8">
    <source>
        <dbReference type="ARBA" id="ARBA00023170"/>
    </source>
</evidence>
<dbReference type="PANTHER" id="PTHR10225:SF2">
    <property type="entry name" value="LYMPHATIC VESSEL ENDOTHELIAL HYALURONIC ACID RECEPTOR 1"/>
    <property type="match status" value="1"/>
</dbReference>
<keyword evidence="4 17" id="KW-0732">Signal</keyword>
<evidence type="ECO:0000256" key="13">
    <source>
        <dbReference type="ARBA" id="ARBA00078806"/>
    </source>
</evidence>
<dbReference type="Proteomes" id="UP000005447">
    <property type="component" value="Unassembled WGS sequence"/>
</dbReference>
<dbReference type="GO" id="GO:0030214">
    <property type="term" value="P:hyaluronan catabolic process"/>
    <property type="evidence" value="ECO:0007669"/>
    <property type="project" value="Ensembl"/>
</dbReference>
<dbReference type="GO" id="GO:0002693">
    <property type="term" value="P:positive regulation of cellular extravasation"/>
    <property type="evidence" value="ECO:0007669"/>
    <property type="project" value="Ensembl"/>
</dbReference>
<evidence type="ECO:0000256" key="14">
    <source>
        <dbReference type="ARBA" id="ARBA00081249"/>
    </source>
</evidence>
<reference evidence="19" key="2">
    <citation type="submission" date="2025-08" db="UniProtKB">
        <authorList>
            <consortium name="Ensembl"/>
        </authorList>
    </citation>
    <scope>IDENTIFICATION</scope>
    <source>
        <strain evidence="19">2N</strain>
    </source>
</reference>
<dbReference type="SUPFAM" id="SSF56436">
    <property type="entry name" value="C-type lectin-like"/>
    <property type="match status" value="1"/>
</dbReference>
<dbReference type="InterPro" id="IPR016186">
    <property type="entry name" value="C-type_lectin-like/link_sf"/>
</dbReference>
<dbReference type="Gene3D" id="3.10.100.10">
    <property type="entry name" value="Mannose-Binding Protein A, subunit A"/>
    <property type="match status" value="1"/>
</dbReference>
<dbReference type="eggNOG" id="ENOG502RY70">
    <property type="taxonomic scope" value="Eukaryota"/>
</dbReference>